<comment type="caution">
    <text evidence="3">The sequence shown here is derived from an EMBL/GenBank/DDBJ whole genome shotgun (WGS) entry which is preliminary data.</text>
</comment>
<keyword evidence="1" id="KW-1133">Transmembrane helix</keyword>
<dbReference type="Proteomes" id="UP000237640">
    <property type="component" value="Unassembled WGS sequence"/>
</dbReference>
<feature type="domain" description="Guanylate cyclase" evidence="2">
    <location>
        <begin position="182"/>
        <end position="310"/>
    </location>
</feature>
<keyword evidence="1" id="KW-0812">Transmembrane</keyword>
<evidence type="ECO:0000313" key="4">
    <source>
        <dbReference type="Proteomes" id="UP000237640"/>
    </source>
</evidence>
<name>A0A2T0MFU8_9FLAO</name>
<evidence type="ECO:0000259" key="2">
    <source>
        <dbReference type="PROSITE" id="PS50125"/>
    </source>
</evidence>
<dbReference type="PROSITE" id="PS50125">
    <property type="entry name" value="GUANYLATE_CYCLASE_2"/>
    <property type="match status" value="1"/>
</dbReference>
<dbReference type="InterPro" id="IPR050697">
    <property type="entry name" value="Adenylyl/Guanylyl_Cyclase_3/4"/>
</dbReference>
<dbReference type="SMART" id="SM00044">
    <property type="entry name" value="CYCc"/>
    <property type="match status" value="1"/>
</dbReference>
<evidence type="ECO:0000313" key="3">
    <source>
        <dbReference type="EMBL" id="PRX56443.1"/>
    </source>
</evidence>
<dbReference type="GO" id="GO:0004016">
    <property type="term" value="F:adenylate cyclase activity"/>
    <property type="evidence" value="ECO:0007669"/>
    <property type="project" value="UniProtKB-ARBA"/>
</dbReference>
<feature type="transmembrane region" description="Helical" evidence="1">
    <location>
        <begin position="9"/>
        <end position="30"/>
    </location>
</feature>
<dbReference type="RefSeq" id="WP_106143418.1">
    <property type="nucleotide sequence ID" value="NZ_PVYX01000001.1"/>
</dbReference>
<keyword evidence="4" id="KW-1185">Reference proteome</keyword>
<feature type="transmembrane region" description="Helical" evidence="1">
    <location>
        <begin position="50"/>
        <end position="75"/>
    </location>
</feature>
<dbReference type="GO" id="GO:0009190">
    <property type="term" value="P:cyclic nucleotide biosynthetic process"/>
    <property type="evidence" value="ECO:0007669"/>
    <property type="project" value="InterPro"/>
</dbReference>
<dbReference type="EMBL" id="PVYX01000001">
    <property type="protein sequence ID" value="PRX56443.1"/>
    <property type="molecule type" value="Genomic_DNA"/>
</dbReference>
<keyword evidence="1" id="KW-0472">Membrane</keyword>
<evidence type="ECO:0000256" key="1">
    <source>
        <dbReference type="SAM" id="Phobius"/>
    </source>
</evidence>
<sequence length="368" mass="41956">MLSTKQKRIIFQILPFGIVPAIFSAVHVILEKGILGNHPVYPSTGNPFDSNIFVSVVTAFVVGVIIGFLEVFYVNKWFQNRSFYQKIIFKSILYTVAIIIASAITVALGHAVNQNKSPFSSTVWNFVLSFFTNFVFWSIICYYSLAILVSLFYKEVSDNMGHAVSLNFFTGKYHQPKSEFRVFMFLDMKSSTAHAEKLGHIRYFEMLKDYYDDLSHAILKYGGEIYQYVGDEIVITWKVKKDFAKKALDCFFDMKLTLSAKDKSYLSKYGFSPKFKAGLHFGKVTTGEIGRLKKDIVFTGDTLNTTARIQSLCNQYGAELLVSEDFTNAIKSKSHYKIQSLGKVQLRGRNEGIELFRVNKTEHNNLNK</sequence>
<dbReference type="InterPro" id="IPR001054">
    <property type="entry name" value="A/G_cyclase"/>
</dbReference>
<feature type="transmembrane region" description="Helical" evidence="1">
    <location>
        <begin position="130"/>
        <end position="153"/>
    </location>
</feature>
<dbReference type="CDD" id="cd07302">
    <property type="entry name" value="CHD"/>
    <property type="match status" value="1"/>
</dbReference>
<dbReference type="AlphaFoldDB" id="A0A2T0MFU8"/>
<dbReference type="PANTHER" id="PTHR43081">
    <property type="entry name" value="ADENYLATE CYCLASE, TERMINAL-DIFFERENTIATION SPECIFIC-RELATED"/>
    <property type="match status" value="1"/>
</dbReference>
<dbReference type="OrthoDB" id="9768499at2"/>
<reference evidence="3 4" key="1">
    <citation type="submission" date="2018-03" db="EMBL/GenBank/DDBJ databases">
        <title>Genomic Encyclopedia of Archaeal and Bacterial Type Strains, Phase II (KMG-II): from individual species to whole genera.</title>
        <authorList>
            <person name="Goeker M."/>
        </authorList>
    </citation>
    <scope>NUCLEOTIDE SEQUENCE [LARGE SCALE GENOMIC DNA]</scope>
    <source>
        <strain evidence="3 4">DSM 25027</strain>
    </source>
</reference>
<protein>
    <submittedName>
        <fullName evidence="3">Adenylate cyclase</fullName>
    </submittedName>
</protein>
<feature type="transmembrane region" description="Helical" evidence="1">
    <location>
        <begin position="87"/>
        <end position="110"/>
    </location>
</feature>
<proteinExistence type="predicted"/>
<dbReference type="InterPro" id="IPR029787">
    <property type="entry name" value="Nucleotide_cyclase"/>
</dbReference>
<gene>
    <name evidence="3" type="ORF">CLV81_0440</name>
</gene>
<dbReference type="PANTHER" id="PTHR43081:SF1">
    <property type="entry name" value="ADENYLATE CYCLASE, TERMINAL-DIFFERENTIATION SPECIFIC"/>
    <property type="match status" value="1"/>
</dbReference>
<dbReference type="SUPFAM" id="SSF55073">
    <property type="entry name" value="Nucleotide cyclase"/>
    <property type="match status" value="1"/>
</dbReference>
<dbReference type="GO" id="GO:0035556">
    <property type="term" value="P:intracellular signal transduction"/>
    <property type="evidence" value="ECO:0007669"/>
    <property type="project" value="InterPro"/>
</dbReference>
<dbReference type="Gene3D" id="3.30.70.1230">
    <property type="entry name" value="Nucleotide cyclase"/>
    <property type="match status" value="1"/>
</dbReference>
<organism evidence="3 4">
    <name type="scientific">Flagellimonas meridianipacifica</name>
    <dbReference type="NCBI Taxonomy" id="1080225"/>
    <lineage>
        <taxon>Bacteria</taxon>
        <taxon>Pseudomonadati</taxon>
        <taxon>Bacteroidota</taxon>
        <taxon>Flavobacteriia</taxon>
        <taxon>Flavobacteriales</taxon>
        <taxon>Flavobacteriaceae</taxon>
        <taxon>Flagellimonas</taxon>
    </lineage>
</organism>
<accession>A0A2T0MFU8</accession>
<dbReference type="Pfam" id="PF00211">
    <property type="entry name" value="Guanylate_cyc"/>
    <property type="match status" value="1"/>
</dbReference>